<comment type="similarity">
    <text evidence="6">Belongs to the major facilitator superfamily. Phosphate:H(+) symporter (TC 2.A.1.9) family.</text>
</comment>
<feature type="transmembrane region" description="Helical" evidence="7">
    <location>
        <begin position="75"/>
        <end position="95"/>
    </location>
</feature>
<dbReference type="Gene3D" id="1.20.1250.20">
    <property type="entry name" value="MFS general substrate transporter like domains"/>
    <property type="match status" value="1"/>
</dbReference>
<evidence type="ECO:0000256" key="6">
    <source>
        <dbReference type="ARBA" id="ARBA00044504"/>
    </source>
</evidence>
<accession>A0A9N7MIA9</accession>
<evidence type="ECO:0000256" key="1">
    <source>
        <dbReference type="ARBA" id="ARBA00004141"/>
    </source>
</evidence>
<keyword evidence="5 7" id="KW-0472">Membrane</keyword>
<keyword evidence="4 7" id="KW-1133">Transmembrane helix</keyword>
<dbReference type="SUPFAM" id="SSF103473">
    <property type="entry name" value="MFS general substrate transporter"/>
    <property type="match status" value="1"/>
</dbReference>
<proteinExistence type="inferred from homology"/>
<evidence type="ECO:0000313" key="8">
    <source>
        <dbReference type="EMBL" id="CAA0807108.1"/>
    </source>
</evidence>
<dbReference type="EMBL" id="CACSLK010000984">
    <property type="protein sequence ID" value="CAA0807108.1"/>
    <property type="molecule type" value="Genomic_DNA"/>
</dbReference>
<name>A0A9N7MIA9_STRHE</name>
<dbReference type="OrthoDB" id="888453at2759"/>
<gene>
    <name evidence="8" type="ORF">SHERM_09975</name>
</gene>
<reference evidence="8" key="1">
    <citation type="submission" date="2019-12" db="EMBL/GenBank/DDBJ databases">
        <authorList>
            <person name="Scholes J."/>
        </authorList>
    </citation>
    <scope>NUCLEOTIDE SEQUENCE</scope>
</reference>
<evidence type="ECO:0000256" key="7">
    <source>
        <dbReference type="SAM" id="Phobius"/>
    </source>
</evidence>
<evidence type="ECO:0000256" key="5">
    <source>
        <dbReference type="ARBA" id="ARBA00023136"/>
    </source>
</evidence>
<evidence type="ECO:0000256" key="2">
    <source>
        <dbReference type="ARBA" id="ARBA00022448"/>
    </source>
</evidence>
<evidence type="ECO:0000256" key="4">
    <source>
        <dbReference type="ARBA" id="ARBA00022989"/>
    </source>
</evidence>
<evidence type="ECO:0000313" key="9">
    <source>
        <dbReference type="Proteomes" id="UP001153555"/>
    </source>
</evidence>
<sequence length="174" mass="18762">MNTVQYYLKFQFHFNKDQFANLMIIAGIAGTISQLILMPLLTPLMGEETMLSVGLLFGCAHMLLHSIAWAPWVPYVASMVTVVSTFALPCLRSIASKQTGPGEQGKAQGCITGICSVSNIVSPLAFSPLTGNYKSSFSQLQMIAFVQSLTIRPAPSRVDNCSNVSTSGQIEPLV</sequence>
<evidence type="ECO:0000256" key="3">
    <source>
        <dbReference type="ARBA" id="ARBA00022692"/>
    </source>
</evidence>
<comment type="caution">
    <text evidence="8">The sequence shown here is derived from an EMBL/GenBank/DDBJ whole genome shotgun (WGS) entry which is preliminary data.</text>
</comment>
<organism evidence="8 9">
    <name type="scientific">Striga hermonthica</name>
    <name type="common">Purple witchweed</name>
    <name type="synonym">Buchnera hermonthica</name>
    <dbReference type="NCBI Taxonomy" id="68872"/>
    <lineage>
        <taxon>Eukaryota</taxon>
        <taxon>Viridiplantae</taxon>
        <taxon>Streptophyta</taxon>
        <taxon>Embryophyta</taxon>
        <taxon>Tracheophyta</taxon>
        <taxon>Spermatophyta</taxon>
        <taxon>Magnoliopsida</taxon>
        <taxon>eudicotyledons</taxon>
        <taxon>Gunneridae</taxon>
        <taxon>Pentapetalae</taxon>
        <taxon>asterids</taxon>
        <taxon>lamiids</taxon>
        <taxon>Lamiales</taxon>
        <taxon>Orobanchaceae</taxon>
        <taxon>Buchnereae</taxon>
        <taxon>Striga</taxon>
    </lineage>
</organism>
<dbReference type="PANTHER" id="PTHR23504">
    <property type="entry name" value="MAJOR FACILITATOR SUPERFAMILY DOMAIN-CONTAINING PROTEIN 10"/>
    <property type="match status" value="1"/>
</dbReference>
<keyword evidence="2" id="KW-0813">Transport</keyword>
<dbReference type="AlphaFoldDB" id="A0A9N7MIA9"/>
<dbReference type="PANTHER" id="PTHR23504:SF1">
    <property type="entry name" value="GH21943P-RELATED"/>
    <property type="match status" value="1"/>
</dbReference>
<dbReference type="GO" id="GO:0016020">
    <property type="term" value="C:membrane"/>
    <property type="evidence" value="ECO:0007669"/>
    <property type="project" value="UniProtKB-SubCell"/>
</dbReference>
<feature type="transmembrane region" description="Helical" evidence="7">
    <location>
        <begin position="20"/>
        <end position="38"/>
    </location>
</feature>
<dbReference type="InterPro" id="IPR036259">
    <property type="entry name" value="MFS_trans_sf"/>
</dbReference>
<keyword evidence="3 7" id="KW-0812">Transmembrane</keyword>
<dbReference type="Proteomes" id="UP001153555">
    <property type="component" value="Unassembled WGS sequence"/>
</dbReference>
<keyword evidence="9" id="KW-1185">Reference proteome</keyword>
<comment type="subcellular location">
    <subcellularLocation>
        <location evidence="1">Membrane</location>
        <topology evidence="1">Multi-pass membrane protein</topology>
    </subcellularLocation>
</comment>
<protein>
    <submittedName>
        <fullName evidence="8">Major facilitator superfamily protein</fullName>
    </submittedName>
</protein>